<proteinExistence type="predicted"/>
<reference evidence="1 2" key="1">
    <citation type="journal article" date="2018" name="ACS Chem. Biol.">
        <title>Ketoreductase domain dysfunction expands chemodiversity: malyngamide biosynthesis in the cyanobacterium Okeania hirsuta.</title>
        <authorList>
            <person name="Moss N.A."/>
            <person name="Leao T."/>
            <person name="Rankin M."/>
            <person name="McCullough T.M."/>
            <person name="Qu P."/>
            <person name="Korobeynikov A."/>
            <person name="Smith J.L."/>
            <person name="Gerwick L."/>
            <person name="Gerwick W.H."/>
        </authorList>
    </citation>
    <scope>NUCLEOTIDE SEQUENCE [LARGE SCALE GENOMIC DNA]</scope>
    <source>
        <strain evidence="1 2">PAB10Feb10-1</strain>
    </source>
</reference>
<gene>
    <name evidence="1" type="ORF">D5R40_34035</name>
</gene>
<dbReference type="AlphaFoldDB" id="A0A3N6P0E7"/>
<feature type="non-terminal residue" evidence="1">
    <location>
        <position position="62"/>
    </location>
</feature>
<organism evidence="1 2">
    <name type="scientific">Okeania hirsuta</name>
    <dbReference type="NCBI Taxonomy" id="1458930"/>
    <lineage>
        <taxon>Bacteria</taxon>
        <taxon>Bacillati</taxon>
        <taxon>Cyanobacteriota</taxon>
        <taxon>Cyanophyceae</taxon>
        <taxon>Oscillatoriophycideae</taxon>
        <taxon>Oscillatoriales</taxon>
        <taxon>Microcoleaceae</taxon>
        <taxon>Okeania</taxon>
    </lineage>
</organism>
<evidence type="ECO:0000313" key="1">
    <source>
        <dbReference type="EMBL" id="RQH15547.1"/>
    </source>
</evidence>
<evidence type="ECO:0000313" key="2">
    <source>
        <dbReference type="Proteomes" id="UP000269154"/>
    </source>
</evidence>
<dbReference type="Proteomes" id="UP000269154">
    <property type="component" value="Unassembled WGS sequence"/>
</dbReference>
<comment type="caution">
    <text evidence="1">The sequence shown here is derived from an EMBL/GenBank/DDBJ whole genome shotgun (WGS) entry which is preliminary data.</text>
</comment>
<accession>A0A3N6P0E7</accession>
<dbReference type="EMBL" id="RCBY01000563">
    <property type="protein sequence ID" value="RQH15547.1"/>
    <property type="molecule type" value="Genomic_DNA"/>
</dbReference>
<sequence length="62" mass="7039">MAVYALSGIVLVFRNTDFLKKERKHELVIAKNLPAAQLGEALKIRRLKVTKSEGDMMYFDNG</sequence>
<keyword evidence="2" id="KW-1185">Reference proteome</keyword>
<name>A0A3N6P0E7_9CYAN</name>
<protein>
    <submittedName>
        <fullName evidence="1">Uncharacterized protein</fullName>
    </submittedName>
</protein>